<evidence type="ECO:0000313" key="2">
    <source>
        <dbReference type="EMBL" id="HJF11010.1"/>
    </source>
</evidence>
<dbReference type="Proteomes" id="UP000784793">
    <property type="component" value="Unassembled WGS sequence"/>
</dbReference>
<protein>
    <submittedName>
        <fullName evidence="9">CDP-glycerol--glycerophosphate glycerophosphotransferase</fullName>
    </submittedName>
</protein>
<dbReference type="EMBL" id="PKIW01000024">
    <property type="protein sequence ID" value="PLT11229.1"/>
    <property type="molecule type" value="Genomic_DNA"/>
</dbReference>
<feature type="chain" id="PRO_5044548545" evidence="1">
    <location>
        <begin position="18"/>
        <end position="384"/>
    </location>
</feature>
<dbReference type="RefSeq" id="WP_005720925.1">
    <property type="nucleotide sequence ID" value="NZ_CAZZQD010000001.1"/>
</dbReference>
<dbReference type="Proteomes" id="UP001434419">
    <property type="component" value="Unassembled WGS sequence"/>
</dbReference>
<evidence type="ECO:0000313" key="8">
    <source>
        <dbReference type="EMBL" id="OXC20784.1"/>
    </source>
</evidence>
<dbReference type="EMBL" id="MKXG01000441">
    <property type="protein sequence ID" value="PJZ08069.1"/>
    <property type="molecule type" value="Genomic_DNA"/>
</dbReference>
<dbReference type="PANTHER" id="PTHR37316">
    <property type="entry name" value="TEICHOIC ACID GLYCEROL-PHOSPHATE PRIMASE"/>
    <property type="match status" value="1"/>
</dbReference>
<reference evidence="12 17" key="3">
    <citation type="submission" date="2017-06" db="EMBL/GenBank/DDBJ databases">
        <authorList>
            <person name="Swanenburg J."/>
            <person name="Kort R."/>
        </authorList>
    </citation>
    <scope>NUCLEOTIDE SEQUENCE [LARGE SCALE GENOMIC DNA]</scope>
    <source>
        <strain evidence="12 17">RL05</strain>
    </source>
</reference>
<evidence type="ECO:0000313" key="10">
    <source>
        <dbReference type="EMBL" id="PLT11229.1"/>
    </source>
</evidence>
<evidence type="ECO:0000313" key="6">
    <source>
        <dbReference type="EMBL" id="MDT9608625.1"/>
    </source>
</evidence>
<name>A0A135YM39_9LACO</name>
<dbReference type="Proteomes" id="UP000295195">
    <property type="component" value="Unassembled WGS sequence"/>
</dbReference>
<dbReference type="EMBL" id="DYXB01000154">
    <property type="protein sequence ID" value="HJF11010.1"/>
    <property type="molecule type" value="Genomic_DNA"/>
</dbReference>
<dbReference type="Proteomes" id="UP000430323">
    <property type="component" value="Unassembled WGS sequence"/>
</dbReference>
<evidence type="ECO:0000313" key="17">
    <source>
        <dbReference type="Proteomes" id="UP000295195"/>
    </source>
</evidence>
<dbReference type="Proteomes" id="UP001230300">
    <property type="component" value="Unassembled WGS sequence"/>
</dbReference>
<dbReference type="Proteomes" id="UP000322051">
    <property type="component" value="Unassembled WGS sequence"/>
</dbReference>
<dbReference type="PANTHER" id="PTHR37316:SF3">
    <property type="entry name" value="TEICHOIC ACID GLYCEROL-PHOSPHATE TRANSFERASE"/>
    <property type="match status" value="1"/>
</dbReference>
<reference evidence="2" key="9">
    <citation type="submission" date="2021-09" db="EMBL/GenBank/DDBJ databases">
        <authorList>
            <person name="Gilroy R."/>
        </authorList>
    </citation>
    <scope>NUCLEOTIDE SEQUENCE</scope>
    <source>
        <strain evidence="2">CHK194-22301</strain>
    </source>
</reference>
<dbReference type="STRING" id="47770.GCA_001567095_00474"/>
<keyword evidence="20" id="KW-1185">Reference proteome</keyword>
<organism evidence="9 14">
    <name type="scientific">Lactobacillus crispatus</name>
    <dbReference type="NCBI Taxonomy" id="47770"/>
    <lineage>
        <taxon>Bacteria</taxon>
        <taxon>Bacillati</taxon>
        <taxon>Bacillota</taxon>
        <taxon>Bacilli</taxon>
        <taxon>Lactobacillales</taxon>
        <taxon>Lactobacillaceae</taxon>
        <taxon>Lactobacillus</taxon>
    </lineage>
</organism>
<dbReference type="EMBL" id="WBOB01000019">
    <property type="protein sequence ID" value="KAB1976899.1"/>
    <property type="molecule type" value="Genomic_DNA"/>
</dbReference>
<evidence type="ECO:0000313" key="13">
    <source>
        <dbReference type="Proteomes" id="UP000198437"/>
    </source>
</evidence>
<dbReference type="SUPFAM" id="SSF53756">
    <property type="entry name" value="UDP-Glycosyltransferase/glycogen phosphorylase"/>
    <property type="match status" value="1"/>
</dbReference>
<dbReference type="AlphaFoldDB" id="A0A135YM39"/>
<keyword evidence="9" id="KW-0808">Transferase</keyword>
<reference evidence="5" key="10">
    <citation type="submission" date="2023-05" db="EMBL/GenBank/DDBJ databases">
        <title>Cataloging the Phylogenetic Diversity of Human Bladder Bacteria.</title>
        <authorList>
            <person name="Du J."/>
        </authorList>
    </citation>
    <scope>NUCLEOTIDE SEQUENCE</scope>
    <source>
        <strain evidence="5">UMB9226</strain>
    </source>
</reference>
<evidence type="ECO:0000313" key="12">
    <source>
        <dbReference type="EMBL" id="TDN33213.1"/>
    </source>
</evidence>
<dbReference type="InterPro" id="IPR007554">
    <property type="entry name" value="Glycerophosphate_synth"/>
</dbReference>
<dbReference type="EMBL" id="SCLX01000030">
    <property type="protein sequence ID" value="RXF57628.1"/>
    <property type="molecule type" value="Genomic_DNA"/>
</dbReference>
<dbReference type="Proteomes" id="UP001253287">
    <property type="component" value="Unassembled WGS sequence"/>
</dbReference>
<dbReference type="EMBL" id="JASOGN010000002">
    <property type="protein sequence ID" value="MDK6501785.1"/>
    <property type="molecule type" value="Genomic_DNA"/>
</dbReference>
<reference evidence="6" key="11">
    <citation type="submission" date="2023-08" db="EMBL/GenBank/DDBJ databases">
        <title>Lactobacillus from the Female Urinary Tract.</title>
        <authorList>
            <person name="Stegman N."/>
            <person name="Jackson B."/>
            <person name="Steiling M."/>
            <person name="Sedano C."/>
            <person name="Wolfe A."/>
            <person name="Putonti C."/>
        </authorList>
    </citation>
    <scope>NUCLEOTIDE SEQUENCE</scope>
    <source>
        <strain evidence="6">UMB5661</strain>
    </source>
</reference>
<dbReference type="Gene3D" id="3.40.50.12580">
    <property type="match status" value="1"/>
</dbReference>
<dbReference type="EMBL" id="JBETVU010000012">
    <property type="protein sequence ID" value="MES5149876.1"/>
    <property type="molecule type" value="Genomic_DNA"/>
</dbReference>
<sequence>MKSFLFRLYLAWMSFLARFTTMENNNVVILNGSGRSGSNGYAFYKWLQLNHPEYNVTLVEPWPSSHLKWKTWQKIGAARYVITTHQPFKVRKHQINVQLWHGVPLKRMGIMANNTKRRDNRRNEKLWHKNADIVASSSDLYESLMSACMAIETKKYRKLGFPRLDLLAKPVISKKQLLADLFKTEDDQAQIGIYMPTFRYELEDKSIMEKIKERNFFAFRDFDVEKLNTELKKRHQYLIVKLHPYEMRLFANFKSSYSNIAFMNNDYLFDHNYDLYELLGDTDFLMTDFSSIYFDYLHLNKPIVFVTNFLEQYEKTRGLLMGPYAEITPGICVNSEDELIRNLDQLDNQQIANRRLYWLHLTNQVHGDSYCENVFKYMTQEYRG</sequence>
<dbReference type="InterPro" id="IPR051612">
    <property type="entry name" value="Teichoic_Acid_Biosynth"/>
</dbReference>
<dbReference type="Proteomes" id="UP000198437">
    <property type="component" value="Unassembled WGS sequence"/>
</dbReference>
<reference evidence="2" key="8">
    <citation type="journal article" date="2021" name="PeerJ">
        <title>Extensive microbial diversity within the chicken gut microbiome revealed by metagenomics and culture.</title>
        <authorList>
            <person name="Gilroy R."/>
            <person name="Ravi A."/>
            <person name="Getino M."/>
            <person name="Pursley I."/>
            <person name="Horton D.L."/>
            <person name="Alikhan N.F."/>
            <person name="Baker D."/>
            <person name="Gharbi K."/>
            <person name="Hall N."/>
            <person name="Watson M."/>
            <person name="Adriaenssens E.M."/>
            <person name="Foster-Nyarko E."/>
            <person name="Jarju S."/>
            <person name="Secka A."/>
            <person name="Antonio M."/>
            <person name="Oren A."/>
            <person name="Chaudhuri R.R."/>
            <person name="La Ragione R."/>
            <person name="Hildebrand F."/>
            <person name="Pallen M.J."/>
        </authorList>
    </citation>
    <scope>NUCLEOTIDE SEQUENCE</scope>
    <source>
        <strain evidence="2">CHK194-22301</strain>
    </source>
</reference>
<evidence type="ECO:0000313" key="19">
    <source>
        <dbReference type="Proteomes" id="UP000430323"/>
    </source>
</evidence>
<dbReference type="InterPro" id="IPR043148">
    <property type="entry name" value="TagF_C"/>
</dbReference>
<evidence type="ECO:0000313" key="15">
    <source>
        <dbReference type="Proteomes" id="UP000235119"/>
    </source>
</evidence>
<reference evidence="9 14" key="2">
    <citation type="submission" date="2016-10" db="EMBL/GenBank/DDBJ databases">
        <title>WGS of isloates from the oral cavity of healthy individuals.</title>
        <authorList>
            <person name="Sharma S."/>
            <person name="Pal V.K."/>
            <person name="Patil P.B."/>
            <person name="Korpole S."/>
            <person name="Grover V."/>
        </authorList>
    </citation>
    <scope>NUCLEOTIDE SEQUENCE [LARGE SCALE GENOMIC DNA]</scope>
    <source>
        <strain evidence="9 14">DISK12</strain>
    </source>
</reference>
<proteinExistence type="predicted"/>
<evidence type="ECO:0000313" key="11">
    <source>
        <dbReference type="EMBL" id="RXF57628.1"/>
    </source>
</evidence>
<dbReference type="Pfam" id="PF04464">
    <property type="entry name" value="Glyphos_transf"/>
    <property type="match status" value="1"/>
</dbReference>
<evidence type="ECO:0000256" key="1">
    <source>
        <dbReference type="SAM" id="SignalP"/>
    </source>
</evidence>
<reference evidence="7" key="12">
    <citation type="submission" date="2024-06" db="EMBL/GenBank/DDBJ databases">
        <title>Vaginal Lactobacillus fatty acid response mechanisms reveal a metabolite-targeted strategy for bacterial vaginosis treatment.</title>
        <authorList>
            <person name="Zhu M."/>
            <person name="Blainey P.C."/>
            <person name="Bloom S.M."/>
            <person name="Kwon D.S."/>
        </authorList>
    </citation>
    <scope>NUCLEOTIDE SEQUENCE</scope>
    <source>
        <strain evidence="7">194_F1_1</strain>
    </source>
</reference>
<reference evidence="3 18" key="6">
    <citation type="submission" date="2019-09" db="EMBL/GenBank/DDBJ databases">
        <title>Comparative analysis of L. crispatus genomes revealed niche specific adaptation to different host and body sites.</title>
        <authorList>
            <person name="Pan M."/>
            <person name="Hidalgo-Cantabrana C."/>
            <person name="Barrangou R."/>
        </authorList>
    </citation>
    <scope>NUCLEOTIDE SEQUENCE [LARGE SCALE GENOMIC DNA]</scope>
    <source>
        <strain evidence="3 18">NCK973</strain>
    </source>
</reference>
<comment type="caution">
    <text evidence="9">The sequence shown here is derived from an EMBL/GenBank/DDBJ whole genome shotgun (WGS) entry which is preliminary data.</text>
</comment>
<evidence type="ECO:0000313" key="4">
    <source>
        <dbReference type="EMBL" id="KAB1976899.1"/>
    </source>
</evidence>
<dbReference type="GO" id="GO:0016020">
    <property type="term" value="C:membrane"/>
    <property type="evidence" value="ECO:0007669"/>
    <property type="project" value="InterPro"/>
</dbReference>
<evidence type="ECO:0000313" key="5">
    <source>
        <dbReference type="EMBL" id="MDK6501785.1"/>
    </source>
</evidence>
<keyword evidence="1" id="KW-0732">Signal</keyword>
<evidence type="ECO:0000313" key="9">
    <source>
        <dbReference type="EMBL" id="PJZ08069.1"/>
    </source>
</evidence>
<dbReference type="EMBL" id="JAVTXN010000002">
    <property type="protein sequence ID" value="MDT9608625.1"/>
    <property type="molecule type" value="Genomic_DNA"/>
</dbReference>
<evidence type="ECO:0000313" key="18">
    <source>
        <dbReference type="Proteomes" id="UP000322051"/>
    </source>
</evidence>
<dbReference type="EMBL" id="NKLP01000044">
    <property type="protein sequence ID" value="TDN33213.1"/>
    <property type="molecule type" value="Genomic_DNA"/>
</dbReference>
<gene>
    <name evidence="7" type="ORF">ABVC42_08090</name>
    <name evidence="8" type="ORF">AYP82_02855</name>
    <name evidence="9" type="ORF">BHU41_04135</name>
    <name evidence="12" type="ORF">CEE75_02870</name>
    <name evidence="10" type="ORF">CYJ79_06045</name>
    <name evidence="11" type="ORF">ERD32_06245</name>
    <name evidence="3" type="ORF">F1C02_02475</name>
    <name evidence="4" type="ORF">F8251_04985</name>
    <name evidence="2" type="ORF">K8V23_09605</name>
    <name evidence="5" type="ORF">QP235_00920</name>
    <name evidence="6" type="ORF">RON39_00505</name>
</gene>
<reference evidence="11 16" key="5">
    <citation type="submission" date="2019-01" db="EMBL/GenBank/DDBJ databases">
        <title>The genome sequence of Lactobacillus crispatus L49.</title>
        <authorList>
            <person name="Zhong J."/>
            <person name="Zhang J."/>
        </authorList>
    </citation>
    <scope>NUCLEOTIDE SEQUENCE [LARGE SCALE GENOMIC DNA]</scope>
    <source>
        <strain evidence="11 16">L49</strain>
    </source>
</reference>
<evidence type="ECO:0000313" key="14">
    <source>
        <dbReference type="Proteomes" id="UP000231914"/>
    </source>
</evidence>
<evidence type="ECO:0000313" key="7">
    <source>
        <dbReference type="EMBL" id="MES5149876.1"/>
    </source>
</evidence>
<accession>A0A135YM39</accession>
<reference evidence="8 13" key="1">
    <citation type="submission" date="2016-05" db="EMBL/GenBank/DDBJ databases">
        <authorList>
            <person name="Johnson T.J."/>
            <person name="Youmans B.P."/>
            <person name="Case K.A."/>
        </authorList>
    </citation>
    <scope>NUCLEOTIDE SEQUENCE [LARGE SCALE GENOMIC DNA]</scope>
    <source>
        <strain evidence="8 13">UMNLC6</strain>
    </source>
</reference>
<reference evidence="4 19" key="7">
    <citation type="submission" date="2019-09" db="EMBL/GenBank/DDBJ databases">
        <title>Investigation of probiotic properties of different lactic acid bacteria.</title>
        <authorList>
            <person name="Jaomanjaka F."/>
            <person name="Blanc P."/>
        </authorList>
    </citation>
    <scope>NUCLEOTIDE SEQUENCE [LARGE SCALE GENOMIC DNA]</scope>
    <source>
        <strain evidence="4 19">BIO6272</strain>
    </source>
</reference>
<dbReference type="Proteomes" id="UP000289808">
    <property type="component" value="Unassembled WGS sequence"/>
</dbReference>
<reference evidence="10 15" key="4">
    <citation type="submission" date="2017-12" db="EMBL/GenBank/DDBJ databases">
        <title>Phylogenetic diversity of female urinary microbiome.</title>
        <authorList>
            <person name="Thomas-White K."/>
            <person name="Wolfe A.J."/>
        </authorList>
    </citation>
    <scope>NUCLEOTIDE SEQUENCE [LARGE SCALE GENOMIC DNA]</scope>
    <source>
        <strain evidence="10 15">UMB0085</strain>
    </source>
</reference>
<evidence type="ECO:0000313" key="16">
    <source>
        <dbReference type="Proteomes" id="UP000289808"/>
    </source>
</evidence>
<evidence type="ECO:0000313" key="3">
    <source>
        <dbReference type="EMBL" id="KAA8799028.1"/>
    </source>
</evidence>
<dbReference type="Proteomes" id="UP000231914">
    <property type="component" value="Unassembled WGS sequence"/>
</dbReference>
<dbReference type="GO" id="GO:0047355">
    <property type="term" value="F:CDP-glycerol glycerophosphotransferase activity"/>
    <property type="evidence" value="ECO:0007669"/>
    <property type="project" value="InterPro"/>
</dbReference>
<feature type="signal peptide" evidence="1">
    <location>
        <begin position="1"/>
        <end position="17"/>
    </location>
</feature>
<dbReference type="Proteomes" id="UP000235119">
    <property type="component" value="Unassembled WGS sequence"/>
</dbReference>
<dbReference type="EMBL" id="VUAO01000004">
    <property type="protein sequence ID" value="KAA8799028.1"/>
    <property type="molecule type" value="Genomic_DNA"/>
</dbReference>
<evidence type="ECO:0000313" key="20">
    <source>
        <dbReference type="Proteomes" id="UP001434419"/>
    </source>
</evidence>
<dbReference type="EMBL" id="LYQW01000048">
    <property type="protein sequence ID" value="OXC20784.1"/>
    <property type="molecule type" value="Genomic_DNA"/>
</dbReference>